<evidence type="ECO:0000313" key="1">
    <source>
        <dbReference type="EMBL" id="MCU6724513.1"/>
    </source>
</evidence>
<dbReference type="EMBL" id="JAOQKE010000003">
    <property type="protein sequence ID" value="MCU6724513.1"/>
    <property type="molecule type" value="Genomic_DNA"/>
</dbReference>
<sequence>MNKDTETLKRNAEVAQFRFALIAPVIQGLFPDQCQRFLVSEVR</sequence>
<organism evidence="1 2">
    <name type="scientific">Muricoprocola aceti</name>
    <dbReference type="NCBI Taxonomy" id="2981772"/>
    <lineage>
        <taxon>Bacteria</taxon>
        <taxon>Bacillati</taxon>
        <taxon>Bacillota</taxon>
        <taxon>Clostridia</taxon>
        <taxon>Lachnospirales</taxon>
        <taxon>Lachnospiraceae</taxon>
        <taxon>Muricoprocola</taxon>
    </lineage>
</organism>
<protein>
    <submittedName>
        <fullName evidence="1">Uncharacterized protein</fullName>
    </submittedName>
</protein>
<dbReference type="RefSeq" id="WP_262653924.1">
    <property type="nucleotide sequence ID" value="NZ_JAOQKE010000003.1"/>
</dbReference>
<comment type="caution">
    <text evidence="1">The sequence shown here is derived from an EMBL/GenBank/DDBJ whole genome shotgun (WGS) entry which is preliminary data.</text>
</comment>
<keyword evidence="2" id="KW-1185">Reference proteome</keyword>
<evidence type="ECO:0000313" key="2">
    <source>
        <dbReference type="Proteomes" id="UP001652338"/>
    </source>
</evidence>
<name>A0ABT2SJ38_9FIRM</name>
<accession>A0ABT2SJ38</accession>
<dbReference type="Proteomes" id="UP001652338">
    <property type="component" value="Unassembled WGS sequence"/>
</dbReference>
<proteinExistence type="predicted"/>
<reference evidence="1 2" key="1">
    <citation type="journal article" date="2021" name="ISME Commun">
        <title>Automated analysis of genomic sequences facilitates high-throughput and comprehensive description of bacteria.</title>
        <authorList>
            <person name="Hitch T.C.A."/>
        </authorList>
    </citation>
    <scope>NUCLEOTIDE SEQUENCE [LARGE SCALE GENOMIC DNA]</scope>
    <source>
        <strain evidence="1 2">Sanger_29</strain>
    </source>
</reference>
<gene>
    <name evidence="1" type="ORF">OCV47_03910</name>
</gene>